<feature type="domain" description="COG complex component COG2 C-terminal" evidence="11">
    <location>
        <begin position="369"/>
        <end position="649"/>
    </location>
</feature>
<evidence type="ECO:0000313" key="13">
    <source>
        <dbReference type="Proteomes" id="UP000494040"/>
    </source>
</evidence>
<dbReference type="InterPro" id="IPR009316">
    <property type="entry name" value="COG2"/>
</dbReference>
<dbReference type="GO" id="GO:0015031">
    <property type="term" value="P:protein transport"/>
    <property type="evidence" value="ECO:0007669"/>
    <property type="project" value="UniProtKB-KW"/>
</dbReference>
<evidence type="ECO:0000259" key="11">
    <source>
        <dbReference type="Pfam" id="PF12022"/>
    </source>
</evidence>
<keyword evidence="7" id="KW-0472">Membrane</keyword>
<dbReference type="InterPro" id="IPR024603">
    <property type="entry name" value="COG_complex_COG2_C"/>
</dbReference>
<dbReference type="GO" id="GO:0017119">
    <property type="term" value="C:Golgi transport complex"/>
    <property type="evidence" value="ECO:0007669"/>
    <property type="project" value="TreeGrafter"/>
</dbReference>
<dbReference type="EnsemblMetazoa" id="XM_014393575.2">
    <property type="protein sequence ID" value="XP_014249061.1"/>
    <property type="gene ID" value="LOC106666397"/>
</dbReference>
<keyword evidence="13" id="KW-1185">Reference proteome</keyword>
<evidence type="ECO:0000256" key="9">
    <source>
        <dbReference type="SAM" id="MobiDB-lite"/>
    </source>
</evidence>
<dbReference type="Pfam" id="PF12022">
    <property type="entry name" value="COG2_C"/>
    <property type="match status" value="1"/>
</dbReference>
<evidence type="ECO:0000256" key="6">
    <source>
        <dbReference type="ARBA" id="ARBA00023034"/>
    </source>
</evidence>
<proteinExistence type="inferred from homology"/>
<comment type="subcellular location">
    <subcellularLocation>
        <location evidence="1">Golgi apparatus membrane</location>
        <topology evidence="1">Peripheral membrane protein</topology>
    </subcellularLocation>
</comment>
<dbReference type="PANTHER" id="PTHR12961">
    <property type="entry name" value="CONSERVED OLIGOMERIC GOLGI COMPLEX COMPONENT 2"/>
    <property type="match status" value="1"/>
</dbReference>
<dbReference type="GO" id="GO:0007030">
    <property type="term" value="P:Golgi organization"/>
    <property type="evidence" value="ECO:0007669"/>
    <property type="project" value="InterPro"/>
</dbReference>
<evidence type="ECO:0000256" key="8">
    <source>
        <dbReference type="ARBA" id="ARBA00031344"/>
    </source>
</evidence>
<dbReference type="KEGG" id="clec:106666397"/>
<evidence type="ECO:0000256" key="4">
    <source>
        <dbReference type="ARBA" id="ARBA00022448"/>
    </source>
</evidence>
<sequence length="682" mass="79088">MEADKEDSVVPLGPSNLCFDSSSFVKDSFSVDKFLKDHRNKANLETMRDDLGVYLKVLRSALIDLINKDYADFVNLSSNLIGLDKAIKKIQTPLGQLREELLQVRFSLDSAMSEISNHLVLRHELREKKRSLRSLSRVHVSLKKLKTILSSSTEGDSSVNLLLLERATTEFCQLEFHVQKCRKDLSQNDLEDFEYVGNLLIGCVDKIFLEALSSGEAGRGMLGQSLDFYHTLDKLENAERLYQNKIVSPVMEKLINENNLRSLPRGLAALYDKIIEFLENNMKILLDVSSEFNKNLKENRCKFFLRSFWPEVVKRLELNLPSIYAAGDPDVFYQRYSETLAFLSTLYEKCDEETLFELNSHTSFSTFMDKWSLPIYFQLRFQEIAKDIESSFAQSDWKSISNEWKLVATEHVWRCLHRCWAPGVFLQPLAHKFWKLSLQIISRYVTWINEVTKPNSEASKTDIDFLVYFYTDVEFLIKKLPEFQTIVLNQLTKLSEDTTNRMKLSLGEGEEQLKNEMSNISSSIIRILSSESISVLRQVNDIPRLYRRTNRDSPTKPCAYVTTLLENPTQFYEKHKSNRNTRSWLQTMFSTVTKQYYSSVDDVLNSMQKTEESLRRLKKARDRSSNVIQPNDRRTSDDNKIRLQLLLDVQAYHQGIERFGLNQNNVEQLNDLILLVGASQKN</sequence>
<dbReference type="GO" id="GO:0000139">
    <property type="term" value="C:Golgi membrane"/>
    <property type="evidence" value="ECO:0007669"/>
    <property type="project" value="UniProtKB-SubCell"/>
</dbReference>
<evidence type="ECO:0000256" key="7">
    <source>
        <dbReference type="ARBA" id="ARBA00023136"/>
    </source>
</evidence>
<evidence type="ECO:0000256" key="3">
    <source>
        <dbReference type="ARBA" id="ARBA00020977"/>
    </source>
</evidence>
<evidence type="ECO:0000256" key="1">
    <source>
        <dbReference type="ARBA" id="ARBA00004395"/>
    </source>
</evidence>
<evidence type="ECO:0000259" key="10">
    <source>
        <dbReference type="Pfam" id="PF06148"/>
    </source>
</evidence>
<dbReference type="GeneID" id="106666397"/>
<name>A0A8I6RSY0_CIMLE</name>
<evidence type="ECO:0000313" key="12">
    <source>
        <dbReference type="EnsemblMetazoa" id="XP_014249061.1"/>
    </source>
</evidence>
<dbReference type="RefSeq" id="XP_014249061.1">
    <property type="nucleotide sequence ID" value="XM_014393575.2"/>
</dbReference>
<evidence type="ECO:0000256" key="2">
    <source>
        <dbReference type="ARBA" id="ARBA00007603"/>
    </source>
</evidence>
<feature type="domain" description="Conserved oligomeric Golgi complex subunit 2 N-terminal" evidence="10">
    <location>
        <begin position="17"/>
        <end position="91"/>
    </location>
</feature>
<dbReference type="GO" id="GO:0006891">
    <property type="term" value="P:intra-Golgi vesicle-mediated transport"/>
    <property type="evidence" value="ECO:0007669"/>
    <property type="project" value="TreeGrafter"/>
</dbReference>
<dbReference type="Proteomes" id="UP000494040">
    <property type="component" value="Unassembled WGS sequence"/>
</dbReference>
<organism evidence="12 13">
    <name type="scientific">Cimex lectularius</name>
    <name type="common">Bed bug</name>
    <name type="synonym">Acanthia lectularia</name>
    <dbReference type="NCBI Taxonomy" id="79782"/>
    <lineage>
        <taxon>Eukaryota</taxon>
        <taxon>Metazoa</taxon>
        <taxon>Ecdysozoa</taxon>
        <taxon>Arthropoda</taxon>
        <taxon>Hexapoda</taxon>
        <taxon>Insecta</taxon>
        <taxon>Pterygota</taxon>
        <taxon>Neoptera</taxon>
        <taxon>Paraneoptera</taxon>
        <taxon>Hemiptera</taxon>
        <taxon>Heteroptera</taxon>
        <taxon>Panheteroptera</taxon>
        <taxon>Cimicomorpha</taxon>
        <taxon>Cimicidae</taxon>
        <taxon>Cimex</taxon>
    </lineage>
</organism>
<protein>
    <recommendedName>
        <fullName evidence="3">Conserved oligomeric Golgi complex subunit 2</fullName>
    </recommendedName>
    <alternativeName>
        <fullName evidence="8">Component of oligomeric Golgi complex 2</fullName>
    </alternativeName>
</protein>
<feature type="region of interest" description="Disordered" evidence="9">
    <location>
        <begin position="616"/>
        <end position="635"/>
    </location>
</feature>
<evidence type="ECO:0000256" key="5">
    <source>
        <dbReference type="ARBA" id="ARBA00022927"/>
    </source>
</evidence>
<dbReference type="InterPro" id="IPR024602">
    <property type="entry name" value="COG_su2_N"/>
</dbReference>
<dbReference type="Pfam" id="PF06148">
    <property type="entry name" value="COG2_N"/>
    <property type="match status" value="1"/>
</dbReference>
<keyword evidence="5" id="KW-0653">Protein transport</keyword>
<dbReference type="AlphaFoldDB" id="A0A8I6RSY0"/>
<comment type="similarity">
    <text evidence="2">Belongs to the COG2 family.</text>
</comment>
<accession>A0A8I6RSY0</accession>
<dbReference type="OMA" id="CWAEGVY"/>
<keyword evidence="6" id="KW-0333">Golgi apparatus</keyword>
<keyword evidence="4" id="KW-0813">Transport</keyword>
<dbReference type="CTD" id="22796"/>
<dbReference type="OrthoDB" id="332281at2759"/>
<reference evidence="12" key="1">
    <citation type="submission" date="2022-01" db="UniProtKB">
        <authorList>
            <consortium name="EnsemblMetazoa"/>
        </authorList>
    </citation>
    <scope>IDENTIFICATION</scope>
</reference>
<dbReference type="PANTHER" id="PTHR12961:SF0">
    <property type="entry name" value="CONSERVED OLIGOMERIC GOLGI COMPLEX SUBUNIT 2"/>
    <property type="match status" value="1"/>
</dbReference>